<organism evidence="1 2">
    <name type="scientific">Spirosoma sordidisoli</name>
    <dbReference type="NCBI Taxonomy" id="2502893"/>
    <lineage>
        <taxon>Bacteria</taxon>
        <taxon>Pseudomonadati</taxon>
        <taxon>Bacteroidota</taxon>
        <taxon>Cytophagia</taxon>
        <taxon>Cytophagales</taxon>
        <taxon>Cytophagaceae</taxon>
        <taxon>Spirosoma</taxon>
    </lineage>
</organism>
<dbReference type="RefSeq" id="WP_129599463.1">
    <property type="nucleotide sequence ID" value="NZ_SBLB01000001.1"/>
</dbReference>
<dbReference type="AlphaFoldDB" id="A0A4Q2UVD0"/>
<proteinExistence type="predicted"/>
<protein>
    <submittedName>
        <fullName evidence="1">Uncharacterized protein</fullName>
    </submittedName>
</protein>
<evidence type="ECO:0000313" key="1">
    <source>
        <dbReference type="EMBL" id="RYC70889.1"/>
    </source>
</evidence>
<evidence type="ECO:0000313" key="2">
    <source>
        <dbReference type="Proteomes" id="UP000290407"/>
    </source>
</evidence>
<reference evidence="1 2" key="1">
    <citation type="submission" date="2019-01" db="EMBL/GenBank/DDBJ databases">
        <title>Spirosoma flava sp. nov., a propanil-degrading bacterium isolated from herbicide-contaminated soil.</title>
        <authorList>
            <person name="Zhang L."/>
            <person name="Jiang J.-D."/>
        </authorList>
    </citation>
    <scope>NUCLEOTIDE SEQUENCE [LARGE SCALE GENOMIC DNA]</scope>
    <source>
        <strain evidence="1 2">TY50</strain>
    </source>
</reference>
<sequence length="197" mass="22537">MELTVVIEYMRFWKKQKGVEYYNFSERGVLAGTHSPNIVLQDGAGYMLDWPGDHERAVEHQRKLSGTSDPQAMPTNEIYVPEAKCREIYSKSDLTSIIEKSCSKTFFWQNQEYIYSGSCHKGGVPLYINAYRVEPLETYKGPLTPLKYGPHFEQVDLGNRERSYAGMLLTNGGRQLVVCAPEYTFKQLDVGKQLSIF</sequence>
<keyword evidence="2" id="KW-1185">Reference proteome</keyword>
<comment type="caution">
    <text evidence="1">The sequence shown here is derived from an EMBL/GenBank/DDBJ whole genome shotgun (WGS) entry which is preliminary data.</text>
</comment>
<dbReference type="EMBL" id="SBLB01000001">
    <property type="protein sequence ID" value="RYC70889.1"/>
    <property type="molecule type" value="Genomic_DNA"/>
</dbReference>
<accession>A0A4Q2UVD0</accession>
<gene>
    <name evidence="1" type="ORF">EQG79_01680</name>
</gene>
<name>A0A4Q2UVD0_9BACT</name>
<dbReference type="Proteomes" id="UP000290407">
    <property type="component" value="Unassembled WGS sequence"/>
</dbReference>